<evidence type="ECO:0000256" key="1">
    <source>
        <dbReference type="SAM" id="MobiDB-lite"/>
    </source>
</evidence>
<proteinExistence type="predicted"/>
<reference evidence="2" key="1">
    <citation type="journal article" date="2021" name="G3 (Bethesda)">
        <title>Genome and transcriptome analysis of the beet armyworm Spodoptera exigua reveals targets for pest control. .</title>
        <authorList>
            <person name="Simon S."/>
            <person name="Breeschoten T."/>
            <person name="Jansen H.J."/>
            <person name="Dirks R.P."/>
            <person name="Schranz M.E."/>
            <person name="Ros V.I.D."/>
        </authorList>
    </citation>
    <scope>NUCLEOTIDE SEQUENCE</scope>
    <source>
        <strain evidence="2">TB_SE_WUR_2020</strain>
    </source>
</reference>
<feature type="region of interest" description="Disordered" evidence="1">
    <location>
        <begin position="1"/>
        <end position="35"/>
    </location>
</feature>
<comment type="caution">
    <text evidence="2">The sequence shown here is derived from an EMBL/GenBank/DDBJ whole genome shotgun (WGS) entry which is preliminary data.</text>
</comment>
<dbReference type="AlphaFoldDB" id="A0A922MGC6"/>
<protein>
    <submittedName>
        <fullName evidence="2">Uncharacterized protein</fullName>
    </submittedName>
</protein>
<organism evidence="2 3">
    <name type="scientific">Spodoptera exigua</name>
    <name type="common">Beet armyworm</name>
    <name type="synonym">Noctua fulgens</name>
    <dbReference type="NCBI Taxonomy" id="7107"/>
    <lineage>
        <taxon>Eukaryota</taxon>
        <taxon>Metazoa</taxon>
        <taxon>Ecdysozoa</taxon>
        <taxon>Arthropoda</taxon>
        <taxon>Hexapoda</taxon>
        <taxon>Insecta</taxon>
        <taxon>Pterygota</taxon>
        <taxon>Neoptera</taxon>
        <taxon>Endopterygota</taxon>
        <taxon>Lepidoptera</taxon>
        <taxon>Glossata</taxon>
        <taxon>Ditrysia</taxon>
        <taxon>Noctuoidea</taxon>
        <taxon>Noctuidae</taxon>
        <taxon>Amphipyrinae</taxon>
        <taxon>Spodoptera</taxon>
    </lineage>
</organism>
<gene>
    <name evidence="2" type="ORF">HF086_017425</name>
</gene>
<evidence type="ECO:0000313" key="3">
    <source>
        <dbReference type="Proteomes" id="UP000814243"/>
    </source>
</evidence>
<evidence type="ECO:0000313" key="2">
    <source>
        <dbReference type="EMBL" id="KAH9635934.1"/>
    </source>
</evidence>
<dbReference type="EMBL" id="JACEFF010000527">
    <property type="protein sequence ID" value="KAH9635934.1"/>
    <property type="molecule type" value="Genomic_DNA"/>
</dbReference>
<sequence>MIGEIQDFSDEDYTPSDFEDASDLPLRPRSTRVKKKPERYIMSNMCSIPEEFDDASGLSIEEALQGDEKDQ</sequence>
<name>A0A922MGC6_SPOEX</name>
<dbReference type="Proteomes" id="UP000814243">
    <property type="component" value="Unassembled WGS sequence"/>
</dbReference>
<feature type="compositionally biased region" description="Acidic residues" evidence="1">
    <location>
        <begin position="7"/>
        <end position="22"/>
    </location>
</feature>
<accession>A0A922MGC6</accession>